<dbReference type="InterPro" id="IPR036265">
    <property type="entry name" value="HIT-like_sf"/>
</dbReference>
<reference evidence="3 4" key="1">
    <citation type="submission" date="2016-10" db="EMBL/GenBank/DDBJ databases">
        <title>Draft genome sequence of Coniochaeta ligniaria NRRL30616, a lignocellulolytic fungus for bioabatement of inhibitors in plant biomass hydrolysates.</title>
        <authorList>
            <consortium name="DOE Joint Genome Institute"/>
            <person name="Jimenez D.J."/>
            <person name="Hector R.E."/>
            <person name="Riley R."/>
            <person name="Sun H."/>
            <person name="Grigoriev I.V."/>
            <person name="Van Elsas J.D."/>
            <person name="Nichols N.N."/>
        </authorList>
    </citation>
    <scope>NUCLEOTIDE SEQUENCE [LARGE SCALE GENOMIC DNA]</scope>
    <source>
        <strain evidence="3 4">NRRL 30616</strain>
    </source>
</reference>
<dbReference type="GO" id="GO:0005524">
    <property type="term" value="F:ATP binding"/>
    <property type="evidence" value="ECO:0007669"/>
    <property type="project" value="InterPro"/>
</dbReference>
<dbReference type="EMBL" id="KV875125">
    <property type="protein sequence ID" value="OIW22279.1"/>
    <property type="molecule type" value="Genomic_DNA"/>
</dbReference>
<organism evidence="3 4">
    <name type="scientific">Coniochaeta ligniaria NRRL 30616</name>
    <dbReference type="NCBI Taxonomy" id="1408157"/>
    <lineage>
        <taxon>Eukaryota</taxon>
        <taxon>Fungi</taxon>
        <taxon>Dikarya</taxon>
        <taxon>Ascomycota</taxon>
        <taxon>Pezizomycotina</taxon>
        <taxon>Sordariomycetes</taxon>
        <taxon>Sordariomycetidae</taxon>
        <taxon>Coniochaetales</taxon>
        <taxon>Coniochaetaceae</taxon>
        <taxon>Coniochaeta</taxon>
    </lineage>
</organism>
<dbReference type="Proteomes" id="UP000182658">
    <property type="component" value="Unassembled WGS sequence"/>
</dbReference>
<keyword evidence="4" id="KW-1185">Reference proteome</keyword>
<name>A0A1J7I3S3_9PEZI</name>
<evidence type="ECO:0000313" key="3">
    <source>
        <dbReference type="EMBL" id="OIW22279.1"/>
    </source>
</evidence>
<dbReference type="InterPro" id="IPR043171">
    <property type="entry name" value="Ap4A_phos1/2-like"/>
</dbReference>
<dbReference type="InterPro" id="IPR045759">
    <property type="entry name" value="Ap4A_phos1/2_N"/>
</dbReference>
<dbReference type="InParanoid" id="A0A1J7I3S3"/>
<dbReference type="AlphaFoldDB" id="A0A1J7I3S3"/>
<feature type="domain" description="Ap4A phosphorylase 1/2 N-terminal" evidence="2">
    <location>
        <begin position="81"/>
        <end position="171"/>
    </location>
</feature>
<dbReference type="PANTHER" id="PTHR38420">
    <property type="entry name" value="AP-4-A PHOSPHORYLASE II"/>
    <property type="match status" value="1"/>
</dbReference>
<evidence type="ECO:0000259" key="1">
    <source>
        <dbReference type="Pfam" id="PF09830"/>
    </source>
</evidence>
<dbReference type="GO" id="GO:0003877">
    <property type="term" value="F:ATP:ADP adenylyltransferase activity"/>
    <property type="evidence" value="ECO:0007669"/>
    <property type="project" value="InterPro"/>
</dbReference>
<protein>
    <submittedName>
        <fullName evidence="3">Putative phosphorylase</fullName>
    </submittedName>
</protein>
<dbReference type="GO" id="GO:0009117">
    <property type="term" value="P:nucleotide metabolic process"/>
    <property type="evidence" value="ECO:0007669"/>
    <property type="project" value="InterPro"/>
</dbReference>
<evidence type="ECO:0000313" key="4">
    <source>
        <dbReference type="Proteomes" id="UP000182658"/>
    </source>
</evidence>
<dbReference type="STRING" id="1408157.A0A1J7I3S3"/>
<dbReference type="Gene3D" id="3.30.428.70">
    <property type="match status" value="1"/>
</dbReference>
<dbReference type="OrthoDB" id="10267950at2759"/>
<dbReference type="InterPro" id="IPR009163">
    <property type="entry name" value="Ap4A_phos1/2"/>
</dbReference>
<dbReference type="FunCoup" id="A0A1J7I3S3">
    <property type="interactions" value="194"/>
</dbReference>
<dbReference type="SUPFAM" id="SSF54197">
    <property type="entry name" value="HIT-like"/>
    <property type="match status" value="1"/>
</dbReference>
<accession>A0A1J7I3S3</accession>
<evidence type="ECO:0000259" key="2">
    <source>
        <dbReference type="Pfam" id="PF19327"/>
    </source>
</evidence>
<dbReference type="InterPro" id="IPR019200">
    <property type="entry name" value="ATP_adenylylTrfase_C"/>
</dbReference>
<proteinExistence type="predicted"/>
<gene>
    <name evidence="3" type="ORF">CONLIGDRAFT_606968</name>
</gene>
<dbReference type="Pfam" id="PF09830">
    <property type="entry name" value="ATP_transf"/>
    <property type="match status" value="1"/>
</dbReference>
<feature type="domain" description="ATP adenylyltransferase C-terminal" evidence="1">
    <location>
        <begin position="196"/>
        <end position="304"/>
    </location>
</feature>
<dbReference type="PANTHER" id="PTHR38420:SF1">
    <property type="entry name" value="PUTATIVE (AFU_ORTHOLOGUE AFUA_5G14690)-RELATED"/>
    <property type="match status" value="1"/>
</dbReference>
<dbReference type="Pfam" id="PF19327">
    <property type="entry name" value="Ap4A_phos_N"/>
    <property type="match status" value="1"/>
</dbReference>
<sequence>MGSVSNITKDAEETAIVSFDKLVSQGIINYGPSFPTYSKVDGFQFEFRLRPSWATKPRIPTDSVSSVPAKQEEHFGPGSDILKSHPDQVLDHLSCTHILALNIYPSSRPHYLILTLDSFRRQDEPLDAQDIKAAWAFLHSLRNHRDNYVVYNCAPASGCSRKHKHLQVARRPGTGTEAGETDVRFFPDVDGEAAVKVPYRYLLHRFAGPGIEHNTAEDVHEIYLRFLAECKGLLGSADCPPHNMILTSEWLLMIPRRYPEKGAYLDLLPNGAGMMGMISSPSQAVLDKWAREGPAKVLGAFGLPPES</sequence>